<comment type="caution">
    <text evidence="2">The sequence shown here is derived from an EMBL/GenBank/DDBJ whole genome shotgun (WGS) entry which is preliminary data.</text>
</comment>
<sequence>MYLTYPIDILSFFNTVKTCKSNVFFRTKEGDSLNLNSLLSQFIFTSIVCDEHFLASCEIYCENAEDYHTLENYLADAAPSGN</sequence>
<name>A0A1E3UMZ5_9FIRM</name>
<gene>
    <name evidence="2" type="ORF">BEI59_03415</name>
    <name evidence="1" type="ORF">BEI63_28875</name>
</gene>
<reference evidence="1 4" key="1">
    <citation type="submission" date="2016-08" db="EMBL/GenBank/DDBJ databases">
        <title>Characterization of Isolates of Eisenbergiella tayi Derived from Blood Cultures, Using Whole Genome Sequencing.</title>
        <authorList>
            <person name="Bernier A.-M."/>
            <person name="Burdz T."/>
            <person name="Wiebe D."/>
            <person name="Bernard K."/>
        </authorList>
    </citation>
    <scope>NUCLEOTIDE SEQUENCE [LARGE SCALE GENOMIC DNA]</scope>
    <source>
        <strain evidence="1 4">NML120146</strain>
    </source>
</reference>
<keyword evidence="4" id="KW-1185">Reference proteome</keyword>
<dbReference type="EMBL" id="MEHD01000051">
    <property type="protein sequence ID" value="ODR45795.1"/>
    <property type="molecule type" value="Genomic_DNA"/>
</dbReference>
<dbReference type="EMBL" id="MEHA01000002">
    <property type="protein sequence ID" value="ODR54985.1"/>
    <property type="molecule type" value="Genomic_DNA"/>
</dbReference>
<dbReference type="RefSeq" id="WP_069409124.1">
    <property type="nucleotide sequence ID" value="NZ_JAQCZP010000015.1"/>
</dbReference>
<dbReference type="OrthoDB" id="1683411at2"/>
<evidence type="ECO:0000313" key="4">
    <source>
        <dbReference type="Proteomes" id="UP000094869"/>
    </source>
</evidence>
<dbReference type="Proteomes" id="UP000094271">
    <property type="component" value="Unassembled WGS sequence"/>
</dbReference>
<organism evidence="2 3">
    <name type="scientific">Eisenbergiella tayi</name>
    <dbReference type="NCBI Taxonomy" id="1432052"/>
    <lineage>
        <taxon>Bacteria</taxon>
        <taxon>Bacillati</taxon>
        <taxon>Bacillota</taxon>
        <taxon>Clostridia</taxon>
        <taxon>Lachnospirales</taxon>
        <taxon>Lachnospiraceae</taxon>
        <taxon>Eisenbergiella</taxon>
    </lineage>
</organism>
<evidence type="ECO:0000313" key="3">
    <source>
        <dbReference type="Proteomes" id="UP000094271"/>
    </source>
</evidence>
<evidence type="ECO:0000313" key="1">
    <source>
        <dbReference type="EMBL" id="ODR45795.1"/>
    </source>
</evidence>
<protein>
    <submittedName>
        <fullName evidence="2">Uncharacterized protein</fullName>
    </submittedName>
</protein>
<reference evidence="2 3" key="2">
    <citation type="submission" date="2016-08" db="EMBL/GenBank/DDBJ databases">
        <authorList>
            <person name="Seilhamer J.J."/>
        </authorList>
    </citation>
    <scope>NUCLEOTIDE SEQUENCE [LARGE SCALE GENOMIC DNA]</scope>
    <source>
        <strain evidence="2 3">NML150140-1</strain>
    </source>
</reference>
<proteinExistence type="predicted"/>
<dbReference type="AlphaFoldDB" id="A0A1E3UMZ5"/>
<accession>A0A1E3UMZ5</accession>
<dbReference type="Proteomes" id="UP000094869">
    <property type="component" value="Unassembled WGS sequence"/>
</dbReference>
<evidence type="ECO:0000313" key="2">
    <source>
        <dbReference type="EMBL" id="ODR54985.1"/>
    </source>
</evidence>